<proteinExistence type="predicted"/>
<gene>
    <name evidence="2" type="ORF">NDU88_008811</name>
</gene>
<keyword evidence="3" id="KW-1185">Reference proteome</keyword>
<accession>A0AAV7N8E8</accession>
<evidence type="ECO:0000313" key="3">
    <source>
        <dbReference type="Proteomes" id="UP001066276"/>
    </source>
</evidence>
<sequence length="72" mass="7600">MHCGRCTAEMGLHPAMHCGGAAPELQVARLKVLGTRREARLPAFASSLDGTHSSVALQPPEPDVKRALDPGK</sequence>
<name>A0AAV7N8E8_PLEWA</name>
<evidence type="ECO:0000313" key="2">
    <source>
        <dbReference type="EMBL" id="KAJ1111489.1"/>
    </source>
</evidence>
<evidence type="ECO:0000256" key="1">
    <source>
        <dbReference type="SAM" id="MobiDB-lite"/>
    </source>
</evidence>
<feature type="compositionally biased region" description="Basic and acidic residues" evidence="1">
    <location>
        <begin position="62"/>
        <end position="72"/>
    </location>
</feature>
<comment type="caution">
    <text evidence="2">The sequence shown here is derived from an EMBL/GenBank/DDBJ whole genome shotgun (WGS) entry which is preliminary data.</text>
</comment>
<dbReference type="AlphaFoldDB" id="A0AAV7N8E8"/>
<feature type="region of interest" description="Disordered" evidence="1">
    <location>
        <begin position="44"/>
        <end position="72"/>
    </location>
</feature>
<reference evidence="2" key="1">
    <citation type="journal article" date="2022" name="bioRxiv">
        <title>Sequencing and chromosome-scale assembly of the giantPleurodeles waltlgenome.</title>
        <authorList>
            <person name="Brown T."/>
            <person name="Elewa A."/>
            <person name="Iarovenko S."/>
            <person name="Subramanian E."/>
            <person name="Araus A.J."/>
            <person name="Petzold A."/>
            <person name="Susuki M."/>
            <person name="Suzuki K.-i.T."/>
            <person name="Hayashi T."/>
            <person name="Toyoda A."/>
            <person name="Oliveira C."/>
            <person name="Osipova E."/>
            <person name="Leigh N.D."/>
            <person name="Simon A."/>
            <person name="Yun M.H."/>
        </authorList>
    </citation>
    <scope>NUCLEOTIDE SEQUENCE</scope>
    <source>
        <strain evidence="2">20211129_DDA</strain>
        <tissue evidence="2">Liver</tissue>
    </source>
</reference>
<dbReference type="Proteomes" id="UP001066276">
    <property type="component" value="Chromosome 9"/>
</dbReference>
<organism evidence="2 3">
    <name type="scientific">Pleurodeles waltl</name>
    <name type="common">Iberian ribbed newt</name>
    <dbReference type="NCBI Taxonomy" id="8319"/>
    <lineage>
        <taxon>Eukaryota</taxon>
        <taxon>Metazoa</taxon>
        <taxon>Chordata</taxon>
        <taxon>Craniata</taxon>
        <taxon>Vertebrata</taxon>
        <taxon>Euteleostomi</taxon>
        <taxon>Amphibia</taxon>
        <taxon>Batrachia</taxon>
        <taxon>Caudata</taxon>
        <taxon>Salamandroidea</taxon>
        <taxon>Salamandridae</taxon>
        <taxon>Pleurodelinae</taxon>
        <taxon>Pleurodeles</taxon>
    </lineage>
</organism>
<protein>
    <submittedName>
        <fullName evidence="2">Uncharacterized protein</fullName>
    </submittedName>
</protein>
<dbReference type="EMBL" id="JANPWB010000013">
    <property type="protein sequence ID" value="KAJ1111489.1"/>
    <property type="molecule type" value="Genomic_DNA"/>
</dbReference>